<dbReference type="PIRSF" id="PIRSF036945">
    <property type="entry name" value="Spt5"/>
    <property type="match status" value="1"/>
</dbReference>
<evidence type="ECO:0000313" key="16">
    <source>
        <dbReference type="Proteomes" id="UP000289340"/>
    </source>
</evidence>
<evidence type="ECO:0000259" key="13">
    <source>
        <dbReference type="SMART" id="SM00738"/>
    </source>
</evidence>
<evidence type="ECO:0000256" key="3">
    <source>
        <dbReference type="ARBA" id="ARBA00022491"/>
    </source>
</evidence>
<dbReference type="GO" id="GO:0005840">
    <property type="term" value="C:ribosome"/>
    <property type="evidence" value="ECO:0007669"/>
    <property type="project" value="InterPro"/>
</dbReference>
<dbReference type="FunFam" id="2.30.30.30:FF:000043">
    <property type="entry name" value="Transcription elongation factor SPT5"/>
    <property type="match status" value="1"/>
</dbReference>
<dbReference type="InterPro" id="IPR006645">
    <property type="entry name" value="NGN-like_dom"/>
</dbReference>
<dbReference type="CDD" id="cd06086">
    <property type="entry name" value="KOW_Spt5_6"/>
    <property type="match status" value="1"/>
</dbReference>
<dbReference type="Pfam" id="PF23038">
    <property type="entry name" value="KOW6_SPT51-2"/>
    <property type="match status" value="1"/>
</dbReference>
<comment type="caution">
    <text evidence="15">The sequence shown here is derived from an EMBL/GenBank/DDBJ whole genome shotgun (WGS) entry which is preliminary data.</text>
</comment>
<dbReference type="FunFam" id="2.30.30.30:FF:000024">
    <property type="entry name" value="Transcription elongation factor SPT5"/>
    <property type="match status" value="1"/>
</dbReference>
<dbReference type="InterPro" id="IPR041977">
    <property type="entry name" value="KOW_Spt5_4"/>
</dbReference>
<dbReference type="Pfam" id="PF23290">
    <property type="entry name" value="KOW5_SPT5"/>
    <property type="match status" value="1"/>
</dbReference>
<dbReference type="InterPro" id="IPR041975">
    <property type="entry name" value="KOW_Spt5_2"/>
</dbReference>
<keyword evidence="9 11" id="KW-0539">Nucleus</keyword>
<dbReference type="CDD" id="cd06082">
    <property type="entry name" value="KOW_Spt5_2"/>
    <property type="match status" value="1"/>
</dbReference>
<evidence type="ECO:0000256" key="9">
    <source>
        <dbReference type="ARBA" id="ARBA00023242"/>
    </source>
</evidence>
<dbReference type="GO" id="GO:0003746">
    <property type="term" value="F:translation elongation factor activity"/>
    <property type="evidence" value="ECO:0007669"/>
    <property type="project" value="UniProtKB-KW"/>
</dbReference>
<dbReference type="CDD" id="cd06085">
    <property type="entry name" value="KOW_Spt5_5"/>
    <property type="match status" value="1"/>
</dbReference>
<evidence type="ECO:0000256" key="2">
    <source>
        <dbReference type="ARBA" id="ARBA00006956"/>
    </source>
</evidence>
<keyword evidence="15" id="KW-0251">Elongation factor</keyword>
<keyword evidence="15" id="KW-0648">Protein biosynthesis</keyword>
<keyword evidence="7" id="KW-0010">Activator</keyword>
<keyword evidence="6" id="KW-0805">Transcription regulation</keyword>
<feature type="region of interest" description="Disordered" evidence="12">
    <location>
        <begin position="668"/>
        <end position="721"/>
    </location>
</feature>
<dbReference type="GO" id="GO:0003735">
    <property type="term" value="F:structural constituent of ribosome"/>
    <property type="evidence" value="ECO:0007669"/>
    <property type="project" value="InterPro"/>
</dbReference>
<comment type="subcellular location">
    <subcellularLocation>
        <location evidence="1 11">Nucleus</location>
    </subcellularLocation>
</comment>
<feature type="domain" description="KOW" evidence="14">
    <location>
        <begin position="285"/>
        <end position="312"/>
    </location>
</feature>
<evidence type="ECO:0000259" key="14">
    <source>
        <dbReference type="SMART" id="SM00739"/>
    </source>
</evidence>
<dbReference type="InterPro" id="IPR005825">
    <property type="entry name" value="Ribosomal_uL24_CS"/>
</dbReference>
<dbReference type="CDD" id="cd06084">
    <property type="entry name" value="KOW_Spt5_4"/>
    <property type="match status" value="1"/>
</dbReference>
<dbReference type="SUPFAM" id="SSF50104">
    <property type="entry name" value="Translation proteins SH3-like domain"/>
    <property type="match status" value="2"/>
</dbReference>
<dbReference type="InterPro" id="IPR008991">
    <property type="entry name" value="Translation_prot_SH3-like_sf"/>
</dbReference>
<feature type="domain" description="KOW" evidence="14">
    <location>
        <begin position="612"/>
        <end position="639"/>
    </location>
</feature>
<dbReference type="FunFam" id="3.30.70.940:FF:000007">
    <property type="entry name" value="Transcription elongation factor SPT5"/>
    <property type="match status" value="1"/>
</dbReference>
<dbReference type="Pfam" id="PF03439">
    <property type="entry name" value="Spt5-NGN"/>
    <property type="match status" value="1"/>
</dbReference>
<evidence type="ECO:0000256" key="10">
    <source>
        <dbReference type="ARBA" id="ARBA00056652"/>
    </source>
</evidence>
<feature type="domain" description="KOW" evidence="14">
    <location>
        <begin position="488"/>
        <end position="515"/>
    </location>
</feature>
<dbReference type="InterPro" id="IPR041973">
    <property type="entry name" value="KOW_Spt5_1"/>
</dbReference>
<evidence type="ECO:0000256" key="4">
    <source>
        <dbReference type="ARBA" id="ARBA00022553"/>
    </source>
</evidence>
<dbReference type="Pfam" id="PF23291">
    <property type="entry name" value="KOW4_SPT5"/>
    <property type="match status" value="1"/>
</dbReference>
<evidence type="ECO:0000256" key="5">
    <source>
        <dbReference type="ARBA" id="ARBA00022737"/>
    </source>
</evidence>
<dbReference type="PROSITE" id="PS01108">
    <property type="entry name" value="RIBOSOMAL_L24"/>
    <property type="match status" value="1"/>
</dbReference>
<dbReference type="Pfam" id="PF23037">
    <property type="entry name" value="KOWx_SPT5"/>
    <property type="match status" value="1"/>
</dbReference>
<evidence type="ECO:0000256" key="12">
    <source>
        <dbReference type="SAM" id="MobiDB-lite"/>
    </source>
</evidence>
<organism evidence="15 16">
    <name type="scientific">Glycine soja</name>
    <name type="common">Wild soybean</name>
    <dbReference type="NCBI Taxonomy" id="3848"/>
    <lineage>
        <taxon>Eukaryota</taxon>
        <taxon>Viridiplantae</taxon>
        <taxon>Streptophyta</taxon>
        <taxon>Embryophyta</taxon>
        <taxon>Tracheophyta</taxon>
        <taxon>Spermatophyta</taxon>
        <taxon>Magnoliopsida</taxon>
        <taxon>eudicotyledons</taxon>
        <taxon>Gunneridae</taxon>
        <taxon>Pentapetalae</taxon>
        <taxon>rosids</taxon>
        <taxon>fabids</taxon>
        <taxon>Fabales</taxon>
        <taxon>Fabaceae</taxon>
        <taxon>Papilionoideae</taxon>
        <taxon>50 kb inversion clade</taxon>
        <taxon>NPAAA clade</taxon>
        <taxon>indigoferoid/millettioid clade</taxon>
        <taxon>Phaseoleae</taxon>
        <taxon>Glycine</taxon>
        <taxon>Glycine subgen. Soja</taxon>
    </lineage>
</organism>
<dbReference type="EMBL" id="QZWG01000004">
    <property type="protein sequence ID" value="RZC18130.1"/>
    <property type="molecule type" value="Genomic_DNA"/>
</dbReference>
<keyword evidence="16" id="KW-1185">Reference proteome</keyword>
<dbReference type="EMBL" id="QZWG01000004">
    <property type="protein sequence ID" value="RZC18129.1"/>
    <property type="molecule type" value="Genomic_DNA"/>
</dbReference>
<evidence type="ECO:0000256" key="6">
    <source>
        <dbReference type="ARBA" id="ARBA00023015"/>
    </source>
</evidence>
<dbReference type="InterPro" id="IPR057936">
    <property type="entry name" value="KOWx_Spt5"/>
</dbReference>
<dbReference type="FunFam" id="2.30.30.30:FF:000028">
    <property type="entry name" value="Transcription elongation factor SPT5"/>
    <property type="match status" value="1"/>
</dbReference>
<proteinExistence type="inferred from homology"/>
<name>A0A445L550_GLYSO</name>
<dbReference type="Gene3D" id="3.30.70.940">
    <property type="entry name" value="NusG, N-terminal domain"/>
    <property type="match status" value="1"/>
</dbReference>
<keyword evidence="5" id="KW-0677">Repeat</keyword>
<dbReference type="FunFam" id="2.30.30.30:FF:000027">
    <property type="entry name" value="Transcription elongation factor SPT5"/>
    <property type="match status" value="1"/>
</dbReference>
<dbReference type="InterPro" id="IPR005100">
    <property type="entry name" value="NGN-domain"/>
</dbReference>
<comment type="similarity">
    <text evidence="2 11">Belongs to the SPT5 family.</text>
</comment>
<dbReference type="InterPro" id="IPR022581">
    <property type="entry name" value="Spt5_N"/>
</dbReference>
<dbReference type="InterPro" id="IPR039659">
    <property type="entry name" value="SPT5"/>
</dbReference>
<accession>A0A445L550</accession>
<dbReference type="CDD" id="cd06081">
    <property type="entry name" value="KOW_Spt5_1"/>
    <property type="match status" value="1"/>
</dbReference>
<feature type="compositionally biased region" description="Acidic residues" evidence="12">
    <location>
        <begin position="104"/>
        <end position="126"/>
    </location>
</feature>
<gene>
    <name evidence="15" type="ORF">D0Y65_010672</name>
</gene>
<dbReference type="InterPro" id="IPR039385">
    <property type="entry name" value="NGN_Euk"/>
</dbReference>
<dbReference type="SMART" id="SM00739">
    <property type="entry name" value="KOW"/>
    <property type="match status" value="6"/>
</dbReference>
<dbReference type="GO" id="GO:0006368">
    <property type="term" value="P:transcription elongation by RNA polymerase II"/>
    <property type="evidence" value="ECO:0007669"/>
    <property type="project" value="TreeGrafter"/>
</dbReference>
<feature type="domain" description="KOW" evidence="14">
    <location>
        <begin position="997"/>
        <end position="1024"/>
    </location>
</feature>
<dbReference type="Pfam" id="PF23287">
    <property type="entry name" value="KOW7_SPT5"/>
    <property type="match status" value="1"/>
</dbReference>
<evidence type="ECO:0000256" key="8">
    <source>
        <dbReference type="ARBA" id="ARBA00023163"/>
    </source>
</evidence>
<feature type="domain" description="NusG-like N-terminal" evidence="13">
    <location>
        <begin position="194"/>
        <end position="280"/>
    </location>
</feature>
<dbReference type="PANTHER" id="PTHR11125">
    <property type="entry name" value="SUPPRESSOR OF TY 5"/>
    <property type="match status" value="1"/>
</dbReference>
<dbReference type="SMART" id="SM00738">
    <property type="entry name" value="NGN"/>
    <property type="match status" value="1"/>
</dbReference>
<dbReference type="Gramene" id="XM_028374271.1">
    <property type="protein sequence ID" value="XP_028230072.1"/>
    <property type="gene ID" value="LOC114410348"/>
</dbReference>
<dbReference type="CDD" id="cd09888">
    <property type="entry name" value="NGN_Euk"/>
    <property type="match status" value="1"/>
</dbReference>
<feature type="region of interest" description="Disordered" evidence="12">
    <location>
        <begin position="1"/>
        <end position="140"/>
    </location>
</feature>
<feature type="compositionally biased region" description="Acidic residues" evidence="12">
    <location>
        <begin position="61"/>
        <end position="82"/>
    </location>
</feature>
<feature type="compositionally biased region" description="Acidic residues" evidence="12">
    <location>
        <begin position="7"/>
        <end position="41"/>
    </location>
</feature>
<dbReference type="GO" id="GO:0006357">
    <property type="term" value="P:regulation of transcription by RNA polymerase II"/>
    <property type="evidence" value="ECO:0007669"/>
    <property type="project" value="InterPro"/>
</dbReference>
<dbReference type="InterPro" id="IPR017071">
    <property type="entry name" value="TF_Spt5_eukaryote"/>
</dbReference>
<sequence length="1050" mass="116199">MSRRGMDDDDEEEYEEQDEQVADFDEEEDEQVADFVEEEEEGNHRGRGGGGGRKRGRSGFIDDDAEEVDEDEDEEDDDDEDFDGRGGGGGRRRQYKKVSASNFFDEEAVVDSDEEEEEEEGEDDFIVEGGSDLPEEDDGRRMRSSRMLPHHQEDHEDLEAMARSIQERYGRRLTDYDEETTDVEQQALLPSVRDPKLWMVKCAIGRERETAVCLMQKYIDKGSELQIRSAIALDHLKNYIYVEADKEAHVREACKGLRNIFGQKITLVPIREMTDVLSVESKAIDLARDTWVRLKIGTYKGDLAKVVDVDNVRQRVTVKLIPRIDLQALANKLEGREVVKKKAFVPPPRFMNVDEARELHIRVEHRRDAYGERFDAIGGMMFKDGFLYKTVSIKSISAQNIKPTFDELEKFRKPGESGDGDVASLSTLFANRKKGHFMKGDAVIVVKGDLKNLKGKVEKVDEDNVHIRPEMEDLPKTIAVNEKELCKYFEPGNHVKVVSGAQEGATGMVVKVEQHVLILISDTTKEHIRVFADDVVESSEVTTGVTRIGDYELRDLVLLDNNSFGVIIRVESEAFQVLKGIPDRPEVVLVKLREIKCKIDKKISVQDRFKNTVSSKDVVRIIDGPCKGKQGPVEHIYRGILFIFDRHHLEHAGFICAKAQSCVVVGGSRSSGDRNGDAYSRFASLRSPSRIPPSPRRFSRGGSMDSGGRHRGGRGHDSLAGTTVKVRQGPYKGYRGRVIDVKGTTVRVELESQMKVVTVDRNHISDNVAVTPYRDTSRYGMGSETPMHPSRTPLHPYMTPMRDPGATPIHDGMRTPMRDPAWNPYTPMSPPRDNWEDGNPGSWAASPQYQPGSPPSRPYEAPTPGAGWASTPGGNYSEAGTPRDSSAYANAPSPYLPSTPGGQPMTPSSASYLPGTPGGQPMTPGTGGMDMMSPVLGGENEGPWFIPDILVNVHRAGEESVGVIREVLPDGSYRVALGSSGNGEAITALPNEMEAVVPRKSDKIKIMGGALRGATGKLIGVDGTDGIVKVDDTLDVKILDLVILAKLAQP</sequence>
<dbReference type="Proteomes" id="UP000289340">
    <property type="component" value="Chromosome 4"/>
</dbReference>
<evidence type="ECO:0000313" key="15">
    <source>
        <dbReference type="EMBL" id="RZC18130.1"/>
    </source>
</evidence>
<keyword evidence="4" id="KW-0597">Phosphoprotein</keyword>
<evidence type="ECO:0000256" key="7">
    <source>
        <dbReference type="ARBA" id="ARBA00023159"/>
    </source>
</evidence>
<dbReference type="Gene3D" id="2.30.30.30">
    <property type="match status" value="4"/>
</dbReference>
<dbReference type="GO" id="GO:0003729">
    <property type="term" value="F:mRNA binding"/>
    <property type="evidence" value="ECO:0007669"/>
    <property type="project" value="TreeGrafter"/>
</dbReference>
<dbReference type="InterPro" id="IPR041978">
    <property type="entry name" value="KOW_Spt5_5"/>
</dbReference>
<evidence type="ECO:0000256" key="1">
    <source>
        <dbReference type="ARBA" id="ARBA00004123"/>
    </source>
</evidence>
<feature type="region of interest" description="Disordered" evidence="12">
    <location>
        <begin position="775"/>
        <end position="928"/>
    </location>
</feature>
<feature type="domain" description="KOW" evidence="14">
    <location>
        <begin position="436"/>
        <end position="463"/>
    </location>
</feature>
<dbReference type="InterPro" id="IPR036735">
    <property type="entry name" value="NGN_dom_sf"/>
</dbReference>
<dbReference type="Gramene" id="XM_028374270.1">
    <property type="protein sequence ID" value="XP_028230071.1"/>
    <property type="gene ID" value="LOC114410348"/>
</dbReference>
<feature type="compositionally biased region" description="Low complexity" evidence="12">
    <location>
        <begin position="919"/>
        <end position="928"/>
    </location>
</feature>
<dbReference type="GO" id="GO:0032044">
    <property type="term" value="C:DSIF complex"/>
    <property type="evidence" value="ECO:0007669"/>
    <property type="project" value="TreeGrafter"/>
</dbReference>
<dbReference type="GO" id="GO:0032784">
    <property type="term" value="P:regulation of DNA-templated transcription elongation"/>
    <property type="evidence" value="ECO:0007669"/>
    <property type="project" value="InterPro"/>
</dbReference>
<dbReference type="InterPro" id="IPR005824">
    <property type="entry name" value="KOW"/>
</dbReference>
<dbReference type="Pfam" id="PF23284">
    <property type="entry name" value="KOW2_Spt5"/>
    <property type="match status" value="1"/>
</dbReference>
<reference evidence="15 16" key="1">
    <citation type="submission" date="2018-09" db="EMBL/GenBank/DDBJ databases">
        <title>A high-quality reference genome of wild soybean provides a powerful tool to mine soybean genomes.</title>
        <authorList>
            <person name="Xie M."/>
            <person name="Chung C.Y.L."/>
            <person name="Li M.-W."/>
            <person name="Wong F.-L."/>
            <person name="Chan T.-F."/>
            <person name="Lam H.-M."/>
        </authorList>
    </citation>
    <scope>NUCLEOTIDE SEQUENCE [LARGE SCALE GENOMIC DNA]</scope>
    <source>
        <strain evidence="16">cv. W05</strain>
        <tissue evidence="15">Hypocotyl of etiolated seedlings</tissue>
    </source>
</reference>
<dbReference type="Pfam" id="PF23042">
    <property type="entry name" value="KOW1_SPT5"/>
    <property type="match status" value="1"/>
</dbReference>
<dbReference type="AlphaFoldDB" id="A0A445L550"/>
<dbReference type="InterPro" id="IPR057935">
    <property type="entry name" value="KOW_Spt5_6_plant"/>
</dbReference>
<protein>
    <recommendedName>
        <fullName evidence="11">Transcription elongation factor SPT5</fullName>
    </recommendedName>
</protein>
<dbReference type="InterPro" id="IPR041976">
    <property type="entry name" value="KOW_Spt5_3"/>
</dbReference>
<dbReference type="PANTHER" id="PTHR11125:SF7">
    <property type="entry name" value="TRANSCRIPTION ELONGATION FACTOR SPT5"/>
    <property type="match status" value="1"/>
</dbReference>
<dbReference type="Pfam" id="PF11942">
    <property type="entry name" value="Spt5_N"/>
    <property type="match status" value="1"/>
</dbReference>
<dbReference type="InterPro" id="IPR014722">
    <property type="entry name" value="Rib_uL2_dom2"/>
</dbReference>
<evidence type="ECO:0000256" key="11">
    <source>
        <dbReference type="PIRNR" id="PIRNR036945"/>
    </source>
</evidence>
<comment type="function">
    <text evidence="10">May regulate transcription elongation by RNA polymerase II. May enhance transcriptional pausing at sites proximal to the promoter, which may in turn facilitate the assembly of an elongation competent RNA polymerase II complex.</text>
</comment>
<keyword evidence="8 11" id="KW-0804">Transcription</keyword>
<feature type="domain" description="KOW" evidence="14">
    <location>
        <begin position="717"/>
        <end position="744"/>
    </location>
</feature>
<keyword evidence="3" id="KW-0678">Repressor</keyword>
<dbReference type="CDD" id="cd06083">
    <property type="entry name" value="KOW_Spt5_3"/>
    <property type="match status" value="1"/>
</dbReference>
<dbReference type="InterPro" id="IPR057934">
    <property type="entry name" value="KOW_Spt5_7"/>
</dbReference>